<evidence type="ECO:0000259" key="15">
    <source>
        <dbReference type="PROSITE" id="PS51686"/>
    </source>
</evidence>
<dbReference type="eggNOG" id="COG0144">
    <property type="taxonomic scope" value="Bacteria"/>
</dbReference>
<dbReference type="PROSITE" id="PS51686">
    <property type="entry name" value="SAM_MT_RSMB_NOP"/>
    <property type="match status" value="1"/>
</dbReference>
<accession>A2BV86</accession>
<dbReference type="EC" id="2.1.1.176" evidence="4"/>
<reference evidence="16 17" key="1">
    <citation type="journal article" date="2007" name="PLoS Genet.">
        <title>Patterns and implications of gene gain and loss in the evolution of Prochlorococcus.</title>
        <authorList>
            <person name="Kettler G.C."/>
            <person name="Martiny A.C."/>
            <person name="Huang K."/>
            <person name="Zucker J."/>
            <person name="Coleman M.L."/>
            <person name="Rodrigue S."/>
            <person name="Chen F."/>
            <person name="Lapidus A."/>
            <person name="Ferriera S."/>
            <person name="Johnson J."/>
            <person name="Steglich C."/>
            <person name="Church G.M."/>
            <person name="Richardson P."/>
            <person name="Chisholm S.W."/>
        </authorList>
    </citation>
    <scope>NUCLEOTIDE SEQUENCE [LARGE SCALE GENOMIC DNA]</scope>
    <source>
        <strain evidence="16 17">MIT 9515</strain>
    </source>
</reference>
<keyword evidence="5" id="KW-0963">Cytoplasm</keyword>
<dbReference type="OrthoDB" id="9810297at2"/>
<dbReference type="PROSITE" id="PS01153">
    <property type="entry name" value="NOL1_NOP2_SUN"/>
    <property type="match status" value="1"/>
</dbReference>
<keyword evidence="7 14" id="KW-0489">Methyltransferase</keyword>
<dbReference type="GO" id="GO:0005737">
    <property type="term" value="C:cytoplasm"/>
    <property type="evidence" value="ECO:0007669"/>
    <property type="project" value="UniProtKB-SubCell"/>
</dbReference>
<evidence type="ECO:0000256" key="11">
    <source>
        <dbReference type="ARBA" id="ARBA00030399"/>
    </source>
</evidence>
<dbReference type="RefSeq" id="WP_011819805.1">
    <property type="nucleotide sequence ID" value="NC_008817.1"/>
</dbReference>
<dbReference type="InterPro" id="IPR049560">
    <property type="entry name" value="MeTrfase_RsmB-F_NOP2_cat"/>
</dbReference>
<dbReference type="STRING" id="167542.P9515_04881"/>
<evidence type="ECO:0000256" key="13">
    <source>
        <dbReference type="ARBA" id="ARBA00047283"/>
    </source>
</evidence>
<comment type="subcellular location">
    <subcellularLocation>
        <location evidence="2">Cytoplasm</location>
    </subcellularLocation>
</comment>
<dbReference type="InterPro" id="IPR023267">
    <property type="entry name" value="RCMT"/>
</dbReference>
<dbReference type="Pfam" id="PF01189">
    <property type="entry name" value="Methyltr_RsmB-F"/>
    <property type="match status" value="1"/>
</dbReference>
<dbReference type="KEGG" id="pmc:P9515_04881"/>
<feature type="active site" description="Nucleophile" evidence="14">
    <location>
        <position position="389"/>
    </location>
</feature>
<feature type="binding site" evidence="14">
    <location>
        <begin position="264"/>
        <end position="270"/>
    </location>
    <ligand>
        <name>S-adenosyl-L-methionine</name>
        <dbReference type="ChEBI" id="CHEBI:59789"/>
    </ligand>
</feature>
<dbReference type="eggNOG" id="COG0781">
    <property type="taxonomic scope" value="Bacteria"/>
</dbReference>
<gene>
    <name evidence="16" type="primary">sun</name>
    <name evidence="16" type="ordered locus">P9515_04881</name>
</gene>
<dbReference type="GO" id="GO:0006355">
    <property type="term" value="P:regulation of DNA-templated transcription"/>
    <property type="evidence" value="ECO:0007669"/>
    <property type="project" value="InterPro"/>
</dbReference>
<dbReference type="InterPro" id="IPR035926">
    <property type="entry name" value="NusB-like_sf"/>
</dbReference>
<protein>
    <recommendedName>
        <fullName evidence="4">16S rRNA (cytosine(967)-C(5))-methyltransferase</fullName>
        <ecNumber evidence="4">2.1.1.176</ecNumber>
    </recommendedName>
    <alternativeName>
        <fullName evidence="11">16S rRNA m5C967 methyltransferase</fullName>
    </alternativeName>
    <alternativeName>
        <fullName evidence="12">rRNA (cytosine-C(5)-)-methyltransferase RsmB</fullName>
    </alternativeName>
</protein>
<evidence type="ECO:0000256" key="9">
    <source>
        <dbReference type="ARBA" id="ARBA00022691"/>
    </source>
</evidence>
<evidence type="ECO:0000313" key="16">
    <source>
        <dbReference type="EMBL" id="ABM71697.1"/>
    </source>
</evidence>
<dbReference type="PANTHER" id="PTHR22807:SF53">
    <property type="entry name" value="RIBOSOMAL RNA SMALL SUBUNIT METHYLTRANSFERASE B-RELATED"/>
    <property type="match status" value="1"/>
</dbReference>
<feature type="binding site" evidence="14">
    <location>
        <position position="288"/>
    </location>
    <ligand>
        <name>S-adenosyl-L-methionine</name>
        <dbReference type="ChEBI" id="CHEBI:59789"/>
    </ligand>
</feature>
<dbReference type="NCBIfam" id="NF011494">
    <property type="entry name" value="PRK14902.1"/>
    <property type="match status" value="1"/>
</dbReference>
<dbReference type="HOGENOM" id="CLU_005316_0_1_3"/>
<proteinExistence type="inferred from homology"/>
<dbReference type="CDD" id="cd02440">
    <property type="entry name" value="AdoMet_MTases"/>
    <property type="match status" value="1"/>
</dbReference>
<keyword evidence="10 14" id="KW-0694">RNA-binding</keyword>
<comment type="catalytic activity">
    <reaction evidence="13">
        <text>cytidine(967) in 16S rRNA + S-adenosyl-L-methionine = 5-methylcytidine(967) in 16S rRNA + S-adenosyl-L-homocysteine + H(+)</text>
        <dbReference type="Rhea" id="RHEA:42748"/>
        <dbReference type="Rhea" id="RHEA-COMP:10219"/>
        <dbReference type="Rhea" id="RHEA-COMP:10220"/>
        <dbReference type="ChEBI" id="CHEBI:15378"/>
        <dbReference type="ChEBI" id="CHEBI:57856"/>
        <dbReference type="ChEBI" id="CHEBI:59789"/>
        <dbReference type="ChEBI" id="CHEBI:74483"/>
        <dbReference type="ChEBI" id="CHEBI:82748"/>
        <dbReference type="EC" id="2.1.1.176"/>
    </reaction>
</comment>
<dbReference type="GO" id="GO:0003723">
    <property type="term" value="F:RNA binding"/>
    <property type="evidence" value="ECO:0007669"/>
    <property type="project" value="UniProtKB-UniRule"/>
</dbReference>
<dbReference type="SUPFAM" id="SSF53335">
    <property type="entry name" value="S-adenosyl-L-methionine-dependent methyltransferases"/>
    <property type="match status" value="1"/>
</dbReference>
<comment type="function">
    <text evidence="1">Specifically methylates the cytosine at position 967 (m5C967) of 16S rRNA.</text>
</comment>
<evidence type="ECO:0000256" key="4">
    <source>
        <dbReference type="ARBA" id="ARBA00012140"/>
    </source>
</evidence>
<dbReference type="InterPro" id="IPR029063">
    <property type="entry name" value="SAM-dependent_MTases_sf"/>
</dbReference>
<evidence type="ECO:0000256" key="2">
    <source>
        <dbReference type="ARBA" id="ARBA00004496"/>
    </source>
</evidence>
<organism evidence="16 17">
    <name type="scientific">Prochlorococcus marinus (strain MIT 9515)</name>
    <dbReference type="NCBI Taxonomy" id="167542"/>
    <lineage>
        <taxon>Bacteria</taxon>
        <taxon>Bacillati</taxon>
        <taxon>Cyanobacteriota</taxon>
        <taxon>Cyanophyceae</taxon>
        <taxon>Synechococcales</taxon>
        <taxon>Prochlorococcaceae</taxon>
        <taxon>Prochlorococcus</taxon>
    </lineage>
</organism>
<dbReference type="NCBIfam" id="TIGR00563">
    <property type="entry name" value="rsmB"/>
    <property type="match status" value="1"/>
</dbReference>
<evidence type="ECO:0000256" key="3">
    <source>
        <dbReference type="ARBA" id="ARBA00007494"/>
    </source>
</evidence>
<dbReference type="Pfam" id="PF01029">
    <property type="entry name" value="NusB"/>
    <property type="match status" value="1"/>
</dbReference>
<sequence>MATGYLQRKASWEILLKVSSGIYSDHALEKVLKNYEFNSLDIAFITELSFGCIRYRKFLDTWIDHISKLSHQKQPPKLRWLLHIGLYQLLKMDKIPFPAAISSTVEVAKRTDLKGLAGTVNAILRNTVRNIERDNCPKISTDEMEKLSCLESLPLWLVTEIVNWVGIKEAKNIFKAFNKKPTIDLRINSLKTNFNKILKELNECNIQAEPINQLNNGVALNSNPRSIKNLPGYKDGLWVVQDRSSQWVAPLLNPKKGEKILDACSAPGSKTTHLAALVNDDAEILAVDRSEKRLKILQSNLERLNIKSVKTLEADATTLIDIKPNLASYFDKILIDAPCSGIGTFARNPDTRWSLSKDKINQLIILQEGLLDSIFPLLKKNGTLVYSTCTICPDENNLLIRRFLSKNKELKLDSERQILPRFDKPGDGFYAATISYK</sequence>
<feature type="binding site" evidence="14">
    <location>
        <position position="336"/>
    </location>
    <ligand>
        <name>S-adenosyl-L-methionine</name>
        <dbReference type="ChEBI" id="CHEBI:59789"/>
    </ligand>
</feature>
<evidence type="ECO:0000256" key="14">
    <source>
        <dbReference type="PROSITE-ProRule" id="PRU01023"/>
    </source>
</evidence>
<dbReference type="AlphaFoldDB" id="A2BV86"/>
<evidence type="ECO:0000256" key="10">
    <source>
        <dbReference type="ARBA" id="ARBA00022884"/>
    </source>
</evidence>
<dbReference type="InterPro" id="IPR004573">
    <property type="entry name" value="rRNA_ssu_MeTfrase_B"/>
</dbReference>
<feature type="binding site" evidence="14">
    <location>
        <position position="315"/>
    </location>
    <ligand>
        <name>S-adenosyl-L-methionine</name>
        <dbReference type="ChEBI" id="CHEBI:59789"/>
    </ligand>
</feature>
<dbReference type="Proteomes" id="UP000001589">
    <property type="component" value="Chromosome"/>
</dbReference>
<evidence type="ECO:0000256" key="8">
    <source>
        <dbReference type="ARBA" id="ARBA00022679"/>
    </source>
</evidence>
<evidence type="ECO:0000256" key="6">
    <source>
        <dbReference type="ARBA" id="ARBA00022552"/>
    </source>
</evidence>
<evidence type="ECO:0000256" key="12">
    <source>
        <dbReference type="ARBA" id="ARBA00031088"/>
    </source>
</evidence>
<dbReference type="NCBIfam" id="NF011493">
    <property type="entry name" value="PRK14901.1"/>
    <property type="match status" value="1"/>
</dbReference>
<dbReference type="PANTHER" id="PTHR22807">
    <property type="entry name" value="NOP2 YEAST -RELATED NOL1/NOP2/FMU SUN DOMAIN-CONTAINING"/>
    <property type="match status" value="1"/>
</dbReference>
<dbReference type="Pfam" id="PF22458">
    <property type="entry name" value="RsmF-B_ferredox"/>
    <property type="match status" value="1"/>
</dbReference>
<evidence type="ECO:0000256" key="1">
    <source>
        <dbReference type="ARBA" id="ARBA00002724"/>
    </source>
</evidence>
<dbReference type="Gene3D" id="1.10.940.10">
    <property type="entry name" value="NusB-like"/>
    <property type="match status" value="1"/>
</dbReference>
<dbReference type="InterPro" id="IPR006027">
    <property type="entry name" value="NusB_RsmB_TIM44"/>
</dbReference>
<dbReference type="GeneID" id="60202175"/>
<keyword evidence="8 14" id="KW-0808">Transferase</keyword>
<comment type="similarity">
    <text evidence="3 14">Belongs to the class I-like SAM-binding methyltransferase superfamily. RsmB/NOP family.</text>
</comment>
<evidence type="ECO:0000256" key="5">
    <source>
        <dbReference type="ARBA" id="ARBA00022490"/>
    </source>
</evidence>
<dbReference type="SUPFAM" id="SSF48013">
    <property type="entry name" value="NusB-like"/>
    <property type="match status" value="1"/>
</dbReference>
<dbReference type="InterPro" id="IPR018314">
    <property type="entry name" value="RsmB/NOL1/NOP2-like_CS"/>
</dbReference>
<dbReference type="PRINTS" id="PR02008">
    <property type="entry name" value="RCMTFAMILY"/>
</dbReference>
<evidence type="ECO:0000256" key="7">
    <source>
        <dbReference type="ARBA" id="ARBA00022603"/>
    </source>
</evidence>
<feature type="domain" description="SAM-dependent MTase RsmB/NOP-type" evidence="15">
    <location>
        <begin position="173"/>
        <end position="437"/>
    </location>
</feature>
<evidence type="ECO:0000313" key="17">
    <source>
        <dbReference type="Proteomes" id="UP000001589"/>
    </source>
</evidence>
<keyword evidence="6" id="KW-0698">rRNA processing</keyword>
<dbReference type="EMBL" id="CP000552">
    <property type="protein sequence ID" value="ABM71697.1"/>
    <property type="molecule type" value="Genomic_DNA"/>
</dbReference>
<dbReference type="InterPro" id="IPR001678">
    <property type="entry name" value="MeTrfase_RsmB-F_NOP2_dom"/>
</dbReference>
<keyword evidence="9 14" id="KW-0949">S-adenosyl-L-methionine</keyword>
<name>A2BV86_PROM5</name>
<dbReference type="GO" id="GO:0008649">
    <property type="term" value="F:rRNA methyltransferase activity"/>
    <property type="evidence" value="ECO:0007669"/>
    <property type="project" value="InterPro"/>
</dbReference>
<dbReference type="InterPro" id="IPR054728">
    <property type="entry name" value="RsmB-like_ferredoxin"/>
</dbReference>
<dbReference type="Gene3D" id="3.40.50.150">
    <property type="entry name" value="Vaccinia Virus protein VP39"/>
    <property type="match status" value="1"/>
</dbReference>